<dbReference type="Gene3D" id="3.40.50.300">
    <property type="entry name" value="P-loop containing nucleotide triphosphate hydrolases"/>
    <property type="match status" value="1"/>
</dbReference>
<dbReference type="GO" id="GO:0005525">
    <property type="term" value="F:GTP binding"/>
    <property type="evidence" value="ECO:0007669"/>
    <property type="project" value="UniProtKB-KW"/>
</dbReference>
<keyword evidence="5" id="KW-0547">Nucleotide-binding</keyword>
<dbReference type="InterPro" id="IPR027417">
    <property type="entry name" value="P-loop_NTPase"/>
</dbReference>
<dbReference type="GO" id="GO:0001514">
    <property type="term" value="P:selenocysteine incorporation"/>
    <property type="evidence" value="ECO:0007669"/>
    <property type="project" value="InterPro"/>
</dbReference>
<dbReference type="InterPro" id="IPR050055">
    <property type="entry name" value="EF-Tu_GTPase"/>
</dbReference>
<evidence type="ECO:0000256" key="5">
    <source>
        <dbReference type="ARBA" id="ARBA00023134"/>
    </source>
</evidence>
<dbReference type="Pfam" id="PF00009">
    <property type="entry name" value="GTP_EFTU"/>
    <property type="match status" value="1"/>
</dbReference>
<dbReference type="Gene3D" id="2.40.30.10">
    <property type="entry name" value="Translation factors"/>
    <property type="match status" value="1"/>
</dbReference>
<reference evidence="10" key="1">
    <citation type="submission" date="2016-06" db="EMBL/GenBank/DDBJ databases">
        <authorList>
            <person name="Varghese N."/>
            <person name="Submissions Spin"/>
        </authorList>
    </citation>
    <scope>NUCLEOTIDE SEQUENCE [LARGE SCALE GENOMIC DNA]</scope>
    <source>
        <strain evidence="10">DSM 44875</strain>
    </source>
</reference>
<dbReference type="PANTHER" id="PTHR43721">
    <property type="entry name" value="ELONGATION FACTOR TU-RELATED"/>
    <property type="match status" value="1"/>
</dbReference>
<dbReference type="SUPFAM" id="SSF50447">
    <property type="entry name" value="Translation proteins"/>
    <property type="match status" value="1"/>
</dbReference>
<dbReference type="InterPro" id="IPR000795">
    <property type="entry name" value="T_Tr_GTP-bd_dom"/>
</dbReference>
<evidence type="ECO:0000256" key="1">
    <source>
        <dbReference type="ARBA" id="ARBA00004496"/>
    </source>
</evidence>
<keyword evidence="5" id="KW-0342">GTP-binding</keyword>
<dbReference type="SUPFAM" id="SSF46785">
    <property type="entry name" value="Winged helix' DNA-binding domain"/>
    <property type="match status" value="1"/>
</dbReference>
<dbReference type="Pfam" id="PF09107">
    <property type="entry name" value="WHD_3rd_SelB"/>
    <property type="match status" value="1"/>
</dbReference>
<feature type="domain" description="Tr-type G" evidence="8">
    <location>
        <begin position="1"/>
        <end position="168"/>
    </location>
</feature>
<keyword evidence="9" id="KW-0251">Elongation factor</keyword>
<organism evidence="9 10">
    <name type="scientific">Micromonospora coriariae</name>
    <dbReference type="NCBI Taxonomy" id="285665"/>
    <lineage>
        <taxon>Bacteria</taxon>
        <taxon>Bacillati</taxon>
        <taxon>Actinomycetota</taxon>
        <taxon>Actinomycetes</taxon>
        <taxon>Micromonosporales</taxon>
        <taxon>Micromonosporaceae</taxon>
        <taxon>Micromonospora</taxon>
    </lineage>
</organism>
<dbReference type="PANTHER" id="PTHR43721:SF22">
    <property type="entry name" value="ELONGATION FACTOR TU, MITOCHONDRIAL"/>
    <property type="match status" value="1"/>
</dbReference>
<dbReference type="InterPro" id="IPR057335">
    <property type="entry name" value="Beta-barrel_SelB"/>
</dbReference>
<dbReference type="InterPro" id="IPR004535">
    <property type="entry name" value="Transl_elong_SelB"/>
</dbReference>
<evidence type="ECO:0000256" key="4">
    <source>
        <dbReference type="ARBA" id="ARBA00022917"/>
    </source>
</evidence>
<dbReference type="PRINTS" id="PR00315">
    <property type="entry name" value="ELONGATNFCT"/>
</dbReference>
<evidence type="ECO:0000256" key="7">
    <source>
        <dbReference type="ARBA" id="ARBA00031615"/>
    </source>
</evidence>
<dbReference type="AlphaFoldDB" id="A0A1C4XRW5"/>
<evidence type="ECO:0000256" key="6">
    <source>
        <dbReference type="ARBA" id="ARBA00025526"/>
    </source>
</evidence>
<evidence type="ECO:0000259" key="8">
    <source>
        <dbReference type="PROSITE" id="PS51722"/>
    </source>
</evidence>
<evidence type="ECO:0000313" key="10">
    <source>
        <dbReference type="Proteomes" id="UP000198243"/>
    </source>
</evidence>
<dbReference type="GO" id="GO:0005829">
    <property type="term" value="C:cytosol"/>
    <property type="evidence" value="ECO:0007669"/>
    <property type="project" value="TreeGrafter"/>
</dbReference>
<dbReference type="PROSITE" id="PS51722">
    <property type="entry name" value="G_TR_2"/>
    <property type="match status" value="1"/>
</dbReference>
<gene>
    <name evidence="9" type="ORF">GA0070607_5680</name>
</gene>
<dbReference type="InterPro" id="IPR015191">
    <property type="entry name" value="SelB_WHD4"/>
</dbReference>
<comment type="subcellular location">
    <subcellularLocation>
        <location evidence="1">Cytoplasm</location>
    </subcellularLocation>
</comment>
<evidence type="ECO:0000256" key="3">
    <source>
        <dbReference type="ARBA" id="ARBA00022490"/>
    </source>
</evidence>
<dbReference type="CDD" id="cd04171">
    <property type="entry name" value="SelB"/>
    <property type="match status" value="1"/>
</dbReference>
<dbReference type="Proteomes" id="UP000198243">
    <property type="component" value="Chromosome I"/>
</dbReference>
<dbReference type="GO" id="GO:0003924">
    <property type="term" value="F:GTPase activity"/>
    <property type="evidence" value="ECO:0007669"/>
    <property type="project" value="InterPro"/>
</dbReference>
<evidence type="ECO:0000313" key="9">
    <source>
        <dbReference type="EMBL" id="SCF11239.1"/>
    </source>
</evidence>
<accession>A0A1C4XRW5</accession>
<sequence length="606" mass="63750">MFVVATAGHVDHGKSTLVRALTGMEPDRWAEERRRGMTIDLGFAWTTLPSGGTVAFVDVPGHERFVPNMLAGVGPVPAALIVVAADEGWMPQSAEHLAALDALGVAYGLLAVTRADLADPGPAAARARAEIAATSLGTVETVAVSGLTGAGLPELRAALDRLAAGLPAPIVDDPVRLWVDRSFTVRGSGTVVTGTLGAGRLRVGDELELAGSDERVRVRGLHSLGQARSEVAAVGRVAVNLRGTPRDRLGRGDALLAPGRFHRSDLIDVRLTGDPAGDLPATLTLHVGSAAVPVRVRPLGADTVRLRLARPLPLLVGDRALLRDPGRHHVAGGVRVLDVAPPPLARRGAAAARAKVLADLDGRPDLAGELRRRRLVRAGTLVRMGVPVHAAPVAGDWLADPGHWRRLGDQLTEEVARYAREHPLEPGMPVDALRQRLALPDRVLVEALVRPPLRIHAGRVGAASAGVLPEPVARAVQRVRAEYADRPFRAPEADRLVDLGLGAREIGAAVRAGALLRLADSVVLLPDALDDAVRVLAGLPQPFTLSAARQALDTTRRVAVPLLELLDRRGATRRLPDDARIVVLNGDGMIEVSGPMGLPGGGAHLR</sequence>
<comment type="function">
    <text evidence="6">Translation factor necessary for the incorporation of selenocysteine into proteins. It probably replaces EF-Tu for the insertion of selenocysteine directed by the UGA codon. SelB binds GTP and GDP.</text>
</comment>
<keyword evidence="10" id="KW-1185">Reference proteome</keyword>
<proteinExistence type="predicted"/>
<dbReference type="Pfam" id="PF03144">
    <property type="entry name" value="GTP_EFTU_D2"/>
    <property type="match status" value="1"/>
</dbReference>
<dbReference type="GO" id="GO:0003746">
    <property type="term" value="F:translation elongation factor activity"/>
    <property type="evidence" value="ECO:0007669"/>
    <property type="project" value="UniProtKB-KW"/>
</dbReference>
<keyword evidence="3" id="KW-0963">Cytoplasm</keyword>
<dbReference type="RefSeq" id="WP_231931214.1">
    <property type="nucleotide sequence ID" value="NZ_LT607412.1"/>
</dbReference>
<dbReference type="InterPro" id="IPR004161">
    <property type="entry name" value="EFTu-like_2"/>
</dbReference>
<evidence type="ECO:0000256" key="2">
    <source>
        <dbReference type="ARBA" id="ARBA00015953"/>
    </source>
</evidence>
<name>A0A1C4XRW5_9ACTN</name>
<dbReference type="InterPro" id="IPR036390">
    <property type="entry name" value="WH_DNA-bd_sf"/>
</dbReference>
<dbReference type="NCBIfam" id="TIGR00475">
    <property type="entry name" value="selB"/>
    <property type="match status" value="1"/>
</dbReference>
<dbReference type="Pfam" id="PF25461">
    <property type="entry name" value="Beta-barrel_SelB"/>
    <property type="match status" value="1"/>
</dbReference>
<dbReference type="SUPFAM" id="SSF52540">
    <property type="entry name" value="P-loop containing nucleoside triphosphate hydrolases"/>
    <property type="match status" value="1"/>
</dbReference>
<dbReference type="EMBL" id="LT607412">
    <property type="protein sequence ID" value="SCF11239.1"/>
    <property type="molecule type" value="Genomic_DNA"/>
</dbReference>
<protein>
    <recommendedName>
        <fullName evidence="2">Selenocysteine-specific elongation factor</fullName>
    </recommendedName>
    <alternativeName>
        <fullName evidence="7">SelB translation factor</fullName>
    </alternativeName>
</protein>
<keyword evidence="4" id="KW-0648">Protein biosynthesis</keyword>
<dbReference type="GO" id="GO:0003723">
    <property type="term" value="F:RNA binding"/>
    <property type="evidence" value="ECO:0007669"/>
    <property type="project" value="InterPro"/>
</dbReference>
<dbReference type="Gene3D" id="1.10.10.10">
    <property type="entry name" value="Winged helix-like DNA-binding domain superfamily/Winged helix DNA-binding domain"/>
    <property type="match status" value="2"/>
</dbReference>
<dbReference type="InterPro" id="IPR009000">
    <property type="entry name" value="Transl_B-barrel_sf"/>
</dbReference>
<dbReference type="InterPro" id="IPR036388">
    <property type="entry name" value="WH-like_DNA-bd_sf"/>
</dbReference>